<reference evidence="1" key="1">
    <citation type="submission" date="2020-02" db="EMBL/GenBank/DDBJ databases">
        <authorList>
            <person name="Meier V. D."/>
        </authorList>
    </citation>
    <scope>NUCLEOTIDE SEQUENCE</scope>
    <source>
        <strain evidence="1">AVDCRST_MAG89</strain>
    </source>
</reference>
<protein>
    <submittedName>
        <fullName evidence="1">Uncharacterized protein</fullName>
    </submittedName>
</protein>
<name>A0A6J4LWL0_9BACT</name>
<organism evidence="1">
    <name type="scientific">uncultured Gemmatimonadota bacterium</name>
    <dbReference type="NCBI Taxonomy" id="203437"/>
    <lineage>
        <taxon>Bacteria</taxon>
        <taxon>Pseudomonadati</taxon>
        <taxon>Gemmatimonadota</taxon>
        <taxon>environmental samples</taxon>
    </lineage>
</organism>
<dbReference type="AlphaFoldDB" id="A0A6J4LWL0"/>
<feature type="non-terminal residue" evidence="1">
    <location>
        <position position="1"/>
    </location>
</feature>
<dbReference type="EMBL" id="CADCTV010000539">
    <property type="protein sequence ID" value="CAA9340030.1"/>
    <property type="molecule type" value="Genomic_DNA"/>
</dbReference>
<accession>A0A6J4LWL0</accession>
<sequence>AIQGTLHQNRELEVVCVRVCPLPLASGVR</sequence>
<proteinExistence type="predicted"/>
<feature type="non-terminal residue" evidence="1">
    <location>
        <position position="29"/>
    </location>
</feature>
<gene>
    <name evidence="1" type="ORF">AVDCRST_MAG89-2572</name>
</gene>
<evidence type="ECO:0000313" key="1">
    <source>
        <dbReference type="EMBL" id="CAA9340030.1"/>
    </source>
</evidence>